<dbReference type="EMBL" id="RQXW01000018">
    <property type="protein sequence ID" value="RTE64693.1"/>
    <property type="molecule type" value="Genomic_DNA"/>
</dbReference>
<dbReference type="RefSeq" id="WP_126159623.1">
    <property type="nucleotide sequence ID" value="NZ_RQXW01000018.1"/>
</dbReference>
<sequence>MAIEVQASLAVCRSGQKNRFSHVYPVVSLSVLSLSVVQENSKMMITELIDQDDYIEYLLKVGVPLEPQVSPEQCSQVALQWLAQQDESTHAAFAALLAELEPKQTVMLPEVQAAFKLLLRDD</sequence>
<evidence type="ECO:0000313" key="1">
    <source>
        <dbReference type="EMBL" id="RTE64693.1"/>
    </source>
</evidence>
<dbReference type="AlphaFoldDB" id="A0A430KMV1"/>
<name>A0A430KMV1_9GAMM</name>
<proteinExistence type="predicted"/>
<dbReference type="OrthoDB" id="6169664at2"/>
<accession>A0A430KMV1</accession>
<protein>
    <submittedName>
        <fullName evidence="1">Uncharacterized protein</fullName>
    </submittedName>
</protein>
<organism evidence="1 2">
    <name type="scientific">Amphritea opalescens</name>
    <dbReference type="NCBI Taxonomy" id="2490544"/>
    <lineage>
        <taxon>Bacteria</taxon>
        <taxon>Pseudomonadati</taxon>
        <taxon>Pseudomonadota</taxon>
        <taxon>Gammaproteobacteria</taxon>
        <taxon>Oceanospirillales</taxon>
        <taxon>Oceanospirillaceae</taxon>
        <taxon>Amphritea</taxon>
    </lineage>
</organism>
<reference evidence="1 2" key="1">
    <citation type="submission" date="2018-11" db="EMBL/GenBank/DDBJ databases">
        <title>The draft genome sequence of Amphritea opalescens ANRC-JH13T.</title>
        <authorList>
            <person name="Fang Z."/>
            <person name="Zhang Y."/>
            <person name="Han X."/>
        </authorList>
    </citation>
    <scope>NUCLEOTIDE SEQUENCE [LARGE SCALE GENOMIC DNA]</scope>
    <source>
        <strain evidence="1 2">ANRC-JH13</strain>
    </source>
</reference>
<comment type="caution">
    <text evidence="1">The sequence shown here is derived from an EMBL/GenBank/DDBJ whole genome shotgun (WGS) entry which is preliminary data.</text>
</comment>
<gene>
    <name evidence="1" type="ORF">EH243_15730</name>
</gene>
<evidence type="ECO:0000313" key="2">
    <source>
        <dbReference type="Proteomes" id="UP000283087"/>
    </source>
</evidence>
<dbReference type="Proteomes" id="UP000283087">
    <property type="component" value="Unassembled WGS sequence"/>
</dbReference>
<keyword evidence="2" id="KW-1185">Reference proteome</keyword>